<protein>
    <submittedName>
        <fullName evidence="3">Uncharacterized protein</fullName>
    </submittedName>
</protein>
<organism evidence="3 4">
    <name type="scientific">Dufourea novaeangliae</name>
    <name type="common">Sweat bee</name>
    <dbReference type="NCBI Taxonomy" id="178035"/>
    <lineage>
        <taxon>Eukaryota</taxon>
        <taxon>Metazoa</taxon>
        <taxon>Ecdysozoa</taxon>
        <taxon>Arthropoda</taxon>
        <taxon>Hexapoda</taxon>
        <taxon>Insecta</taxon>
        <taxon>Pterygota</taxon>
        <taxon>Neoptera</taxon>
        <taxon>Endopterygota</taxon>
        <taxon>Hymenoptera</taxon>
        <taxon>Apocrita</taxon>
        <taxon>Aculeata</taxon>
        <taxon>Apoidea</taxon>
        <taxon>Anthophila</taxon>
        <taxon>Halictidae</taxon>
        <taxon>Rophitinae</taxon>
        <taxon>Dufourea</taxon>
    </lineage>
</organism>
<evidence type="ECO:0000256" key="2">
    <source>
        <dbReference type="SAM" id="Phobius"/>
    </source>
</evidence>
<evidence type="ECO:0000256" key="1">
    <source>
        <dbReference type="SAM" id="MobiDB-lite"/>
    </source>
</evidence>
<keyword evidence="2" id="KW-0472">Membrane</keyword>
<feature type="transmembrane region" description="Helical" evidence="2">
    <location>
        <begin position="42"/>
        <end position="61"/>
    </location>
</feature>
<feature type="region of interest" description="Disordered" evidence="1">
    <location>
        <begin position="69"/>
        <end position="88"/>
    </location>
</feature>
<name>A0A154PPU5_DUFNO</name>
<proteinExistence type="predicted"/>
<evidence type="ECO:0000313" key="4">
    <source>
        <dbReference type="Proteomes" id="UP000076502"/>
    </source>
</evidence>
<gene>
    <name evidence="3" type="ORF">WN55_05005</name>
</gene>
<evidence type="ECO:0000313" key="3">
    <source>
        <dbReference type="EMBL" id="KZC13454.1"/>
    </source>
</evidence>
<keyword evidence="4" id="KW-1185">Reference proteome</keyword>
<accession>A0A154PPU5</accession>
<dbReference type="AlphaFoldDB" id="A0A154PPU5"/>
<sequence>MLAIKSWRHLETPSDCQLFFSASHGPAIEKFKLGTPGTQSRALRYAFLLVVIKYGILGYTFRRYWEQKQNRAKKEPEVIREKTADGPA</sequence>
<keyword evidence="2" id="KW-0812">Transmembrane</keyword>
<keyword evidence="2" id="KW-1133">Transmembrane helix</keyword>
<dbReference type="EMBL" id="KQ435007">
    <property type="protein sequence ID" value="KZC13454.1"/>
    <property type="molecule type" value="Genomic_DNA"/>
</dbReference>
<reference evidence="3 4" key="1">
    <citation type="submission" date="2015-07" db="EMBL/GenBank/DDBJ databases">
        <title>The genome of Dufourea novaeangliae.</title>
        <authorList>
            <person name="Pan H."/>
            <person name="Kapheim K."/>
        </authorList>
    </citation>
    <scope>NUCLEOTIDE SEQUENCE [LARGE SCALE GENOMIC DNA]</scope>
    <source>
        <strain evidence="3">0120121106</strain>
        <tissue evidence="3">Whole body</tissue>
    </source>
</reference>
<dbReference type="Proteomes" id="UP000076502">
    <property type="component" value="Unassembled WGS sequence"/>
</dbReference>